<dbReference type="EMBL" id="JACEIK010082053">
    <property type="protein sequence ID" value="MCE5167337.1"/>
    <property type="molecule type" value="Genomic_DNA"/>
</dbReference>
<evidence type="ECO:0000313" key="2">
    <source>
        <dbReference type="Proteomes" id="UP000823775"/>
    </source>
</evidence>
<name>A0ABS8Y8L8_DATST</name>
<organism evidence="1 2">
    <name type="scientific">Datura stramonium</name>
    <name type="common">Jimsonweed</name>
    <name type="synonym">Common thornapple</name>
    <dbReference type="NCBI Taxonomy" id="4076"/>
    <lineage>
        <taxon>Eukaryota</taxon>
        <taxon>Viridiplantae</taxon>
        <taxon>Streptophyta</taxon>
        <taxon>Embryophyta</taxon>
        <taxon>Tracheophyta</taxon>
        <taxon>Spermatophyta</taxon>
        <taxon>Magnoliopsida</taxon>
        <taxon>eudicotyledons</taxon>
        <taxon>Gunneridae</taxon>
        <taxon>Pentapetalae</taxon>
        <taxon>asterids</taxon>
        <taxon>lamiids</taxon>
        <taxon>Solanales</taxon>
        <taxon>Solanaceae</taxon>
        <taxon>Solanoideae</taxon>
        <taxon>Datureae</taxon>
        <taxon>Datura</taxon>
    </lineage>
</organism>
<gene>
    <name evidence="1" type="ORF">HAX54_048995</name>
</gene>
<dbReference type="Proteomes" id="UP000823775">
    <property type="component" value="Unassembled WGS sequence"/>
</dbReference>
<proteinExistence type="predicted"/>
<sequence length="58" mass="6464">MRDWLKKNGVVRETMCDGPVGFGWVEMEKKRGRSGGEGDLVLFEVVRDGGGEGCCFWP</sequence>
<accession>A0ABS8Y8L8</accession>
<feature type="non-terminal residue" evidence="1">
    <location>
        <position position="58"/>
    </location>
</feature>
<protein>
    <submittedName>
        <fullName evidence="1">Uncharacterized protein</fullName>
    </submittedName>
</protein>
<evidence type="ECO:0000313" key="1">
    <source>
        <dbReference type="EMBL" id="MCE5167337.1"/>
    </source>
</evidence>
<comment type="caution">
    <text evidence="1">The sequence shown here is derived from an EMBL/GenBank/DDBJ whole genome shotgun (WGS) entry which is preliminary data.</text>
</comment>
<reference evidence="1 2" key="1">
    <citation type="journal article" date="2021" name="BMC Genomics">
        <title>Datura genome reveals duplications of psychoactive alkaloid biosynthetic genes and high mutation rate following tissue culture.</title>
        <authorList>
            <person name="Rajewski A."/>
            <person name="Carter-House D."/>
            <person name="Stajich J."/>
            <person name="Litt A."/>
        </authorList>
    </citation>
    <scope>NUCLEOTIDE SEQUENCE [LARGE SCALE GENOMIC DNA]</scope>
    <source>
        <strain evidence="1">AR-01</strain>
    </source>
</reference>
<keyword evidence="2" id="KW-1185">Reference proteome</keyword>